<feature type="domain" description="NAD-dependent epimerase/dehydratase" evidence="4">
    <location>
        <begin position="27"/>
        <end position="280"/>
    </location>
</feature>
<evidence type="ECO:0000256" key="1">
    <source>
        <dbReference type="ARBA" id="ARBA00023002"/>
    </source>
</evidence>
<gene>
    <name evidence="5" type="ORF">IFM46972_03028</name>
</gene>
<sequence length="840" mass="92413">MYVDLYPPLRRLMQPDPYSITGTMVKVLLTGGSGFIAAHCIDVLLARGYDVVVTVRSEEKGQKILEAHPSTPKEKLSFVIVKDVAADGAFDEAVKSNPPFDYVLHTASPFHFNISEPVKDFLDPAIKGTTGILKAINAYAPTVKRVVITSSFAAIINAKQHAKEYSEENWNPVTWEEALDPSATYRGSKTFAEKAAWDFVEKEKPNFDIATINPPLVLGPIVHYLNSLDAINTSNKRIADMVRGQCKDGLPPTGTFLWVDVRDVALAHVRAIEVPEAGGQRFFVTAGHFSNKAVADIIREAYPELANRLPPKDSPDDTPADIYGFNNKKSIEILGIQYRSLEQSVTETRTPHRRHNIETLQLSSIITPMATARLSPTANLLRKSRLFALPSALPLPQQDATSKTVYESGTATLPHPIRASIVTPASSLARGDWGLKRPLPAKSTSERSSRPVVRVNVLDTFEHVTDFESAADHTVTLEKFQELHMPMSLPSKVNYATSMVPRHQSPFESVVDNTDTSKGLQEPGAKQFRHSGPWLAGQTEAEFNAYLNKVRARKPELLQKLREHFITKRTAERRKQAQDNGEDLEALGPLNITEEEFQGYIKSLRADPFSLGPVVFELLDLPSPPAVPSDRIGHKYYQSPGTKLSSAEYAVSGPPKTHPSAGLSYTRSHALIYNHPKFGPQAYQRPVQARILRPKGRFKGKTSKAIAGVGGIAVEDLNAMTFIEQGSPAGLAYFDVSIPGGAKYWVTPIRASVDSDGRIGLASYRASATAKAPYGIEEYQKPTFTSISPVARAEQRVVPRLDKLASLPYARRGQDMSASEQPGKAREDVARNLLRTLSSI</sequence>
<dbReference type="FunFam" id="3.40.50.720:FF:000191">
    <property type="entry name" value="Methylglyoxal reductase (NADPH-dependent)"/>
    <property type="match status" value="1"/>
</dbReference>
<dbReference type="CDD" id="cd05227">
    <property type="entry name" value="AR_SDR_e"/>
    <property type="match status" value="1"/>
</dbReference>
<evidence type="ECO:0000259" key="4">
    <source>
        <dbReference type="Pfam" id="PF01370"/>
    </source>
</evidence>
<dbReference type="GO" id="GO:0005763">
    <property type="term" value="C:mitochondrial small ribosomal subunit"/>
    <property type="evidence" value="ECO:0007669"/>
    <property type="project" value="TreeGrafter"/>
</dbReference>
<organism evidence="5 6">
    <name type="scientific">Aspergillus udagawae</name>
    <dbReference type="NCBI Taxonomy" id="91492"/>
    <lineage>
        <taxon>Eukaryota</taxon>
        <taxon>Fungi</taxon>
        <taxon>Dikarya</taxon>
        <taxon>Ascomycota</taxon>
        <taxon>Pezizomycotina</taxon>
        <taxon>Eurotiomycetes</taxon>
        <taxon>Eurotiomycetidae</taxon>
        <taxon>Eurotiales</taxon>
        <taxon>Aspergillaceae</taxon>
        <taxon>Aspergillus</taxon>
        <taxon>Aspergillus subgen. Fumigati</taxon>
    </lineage>
</organism>
<dbReference type="PANTHER" id="PTHR28058">
    <property type="entry name" value="37S RIBOSOMAL PROTEIN MRP51, MITOCHONDRIAL"/>
    <property type="match status" value="1"/>
</dbReference>
<dbReference type="SUPFAM" id="SSF51735">
    <property type="entry name" value="NAD(P)-binding Rossmann-fold domains"/>
    <property type="match status" value="1"/>
</dbReference>
<proteinExistence type="inferred from homology"/>
<dbReference type="InterPro" id="IPR001509">
    <property type="entry name" value="Epimerase_deHydtase"/>
</dbReference>
<reference evidence="5 6" key="1">
    <citation type="submission" date="2020-01" db="EMBL/GenBank/DDBJ databases">
        <title>Draft genome sequence of Aspergillus udagawae IFM 46972.</title>
        <authorList>
            <person name="Takahashi H."/>
            <person name="Yaguchi T."/>
        </authorList>
    </citation>
    <scope>NUCLEOTIDE SEQUENCE [LARGE SCALE GENOMIC DNA]</scope>
    <source>
        <strain evidence="5 6">IFM 46972</strain>
    </source>
</reference>
<keyword evidence="1" id="KW-0560">Oxidoreductase</keyword>
<dbReference type="EMBL" id="BLKC01000015">
    <property type="protein sequence ID" value="GFF30790.1"/>
    <property type="molecule type" value="Genomic_DNA"/>
</dbReference>
<evidence type="ECO:0000313" key="5">
    <source>
        <dbReference type="EMBL" id="GFF30790.1"/>
    </source>
</evidence>
<dbReference type="InterPro" id="IPR016712">
    <property type="entry name" value="Rbsml_bS1m-like"/>
</dbReference>
<dbReference type="Gene3D" id="3.40.50.720">
    <property type="entry name" value="NAD(P)-binding Rossmann-like Domain"/>
    <property type="match status" value="1"/>
</dbReference>
<evidence type="ECO:0000313" key="6">
    <source>
        <dbReference type="Proteomes" id="UP000465221"/>
    </source>
</evidence>
<dbReference type="PANTHER" id="PTHR28058:SF1">
    <property type="entry name" value="SMALL RIBOSOMAL SUBUNIT PROTEIN BS1M"/>
    <property type="match status" value="1"/>
</dbReference>
<comment type="caution">
    <text evidence="5">The sequence shown here is derived from an EMBL/GenBank/DDBJ whole genome shotgun (WGS) entry which is preliminary data.</text>
</comment>
<feature type="region of interest" description="Disordered" evidence="3">
    <location>
        <begin position="508"/>
        <end position="531"/>
    </location>
</feature>
<dbReference type="GO" id="GO:0016491">
    <property type="term" value="F:oxidoreductase activity"/>
    <property type="evidence" value="ECO:0007669"/>
    <property type="project" value="UniProtKB-KW"/>
</dbReference>
<dbReference type="AlphaFoldDB" id="A0A8H3RSI8"/>
<dbReference type="Pfam" id="PF01370">
    <property type="entry name" value="Epimerase"/>
    <property type="match status" value="1"/>
</dbReference>
<comment type="similarity">
    <text evidence="2">Belongs to the NAD(P)-dependent epimerase/dehydratase family. Dihydroflavonol-4-reductase subfamily.</text>
</comment>
<dbReference type="GO" id="GO:0003735">
    <property type="term" value="F:structural constituent of ribosome"/>
    <property type="evidence" value="ECO:0007669"/>
    <property type="project" value="TreeGrafter"/>
</dbReference>
<dbReference type="Pfam" id="PF11709">
    <property type="entry name" value="Mit_ribos_Mrp51"/>
    <property type="match status" value="1"/>
</dbReference>
<dbReference type="InterPro" id="IPR036291">
    <property type="entry name" value="NAD(P)-bd_dom_sf"/>
</dbReference>
<dbReference type="GO" id="GO:0070124">
    <property type="term" value="P:mitochondrial translational initiation"/>
    <property type="evidence" value="ECO:0007669"/>
    <property type="project" value="TreeGrafter"/>
</dbReference>
<protein>
    <recommendedName>
        <fullName evidence="4">NAD-dependent epimerase/dehydratase domain-containing protein</fullName>
    </recommendedName>
</protein>
<dbReference type="Proteomes" id="UP000465221">
    <property type="component" value="Unassembled WGS sequence"/>
</dbReference>
<evidence type="ECO:0000256" key="3">
    <source>
        <dbReference type="SAM" id="MobiDB-lite"/>
    </source>
</evidence>
<name>A0A8H3RSI8_9EURO</name>
<accession>A0A8H3RSI8</accession>
<evidence type="ECO:0000256" key="2">
    <source>
        <dbReference type="ARBA" id="ARBA00023445"/>
    </source>
</evidence>